<dbReference type="GO" id="GO:0030976">
    <property type="term" value="F:thiamine pyrophosphate binding"/>
    <property type="evidence" value="ECO:0007669"/>
    <property type="project" value="InterPro"/>
</dbReference>
<evidence type="ECO:0000313" key="6">
    <source>
        <dbReference type="WBParaSite" id="HPLM_0000126201-mRNA-1"/>
    </source>
</evidence>
<dbReference type="PANTHER" id="PTHR23152">
    <property type="entry name" value="2-OXOGLUTARATE DEHYDROGENASE"/>
    <property type="match status" value="1"/>
</dbReference>
<keyword evidence="3" id="KW-0560">Oxidoreductase</keyword>
<comment type="similarity">
    <text evidence="2">Belongs to the alpha-ketoglutarate dehydrogenase family.</text>
</comment>
<evidence type="ECO:0000256" key="2">
    <source>
        <dbReference type="ARBA" id="ARBA00006936"/>
    </source>
</evidence>
<evidence type="ECO:0000256" key="1">
    <source>
        <dbReference type="ARBA" id="ARBA00001964"/>
    </source>
</evidence>
<dbReference type="Pfam" id="PF16870">
    <property type="entry name" value="OxoGdeHyase_C"/>
    <property type="match status" value="1"/>
</dbReference>
<dbReference type="AlphaFoldDB" id="A0A0N4VVE2"/>
<feature type="domain" description="2-oxoglutarate dehydrogenase E1 component/KDG C-terminal" evidence="5">
    <location>
        <begin position="1"/>
        <end position="79"/>
    </location>
</feature>
<organism evidence="6">
    <name type="scientific">Haemonchus placei</name>
    <name type="common">Barber's pole worm</name>
    <dbReference type="NCBI Taxonomy" id="6290"/>
    <lineage>
        <taxon>Eukaryota</taxon>
        <taxon>Metazoa</taxon>
        <taxon>Ecdysozoa</taxon>
        <taxon>Nematoda</taxon>
        <taxon>Chromadorea</taxon>
        <taxon>Rhabditida</taxon>
        <taxon>Rhabditina</taxon>
        <taxon>Rhabditomorpha</taxon>
        <taxon>Strongyloidea</taxon>
        <taxon>Trichostrongylidae</taxon>
        <taxon>Haemonchus</taxon>
    </lineage>
</organism>
<evidence type="ECO:0000259" key="5">
    <source>
        <dbReference type="Pfam" id="PF16870"/>
    </source>
</evidence>
<evidence type="ECO:0000256" key="3">
    <source>
        <dbReference type="ARBA" id="ARBA00023002"/>
    </source>
</evidence>
<keyword evidence="4" id="KW-0786">Thiamine pyrophosphate</keyword>
<sequence>LSEMAPGTYFKNVIDDNTCKPEKVTKVILTSGKHWIALEKERDERGLKDTVAIVRLESLCPFPVQDLRAVLERYPKAKSAQMVSAVNTIAVAPTGQLYFAA</sequence>
<accession>A0A0N4VVE2</accession>
<dbReference type="Gene3D" id="3.40.50.11610">
    <property type="entry name" value="Multifunctional 2-oxoglutarate metabolism enzyme, C-terminal domain"/>
    <property type="match status" value="1"/>
</dbReference>
<proteinExistence type="inferred from homology"/>
<reference evidence="6" key="1">
    <citation type="submission" date="2017-02" db="UniProtKB">
        <authorList>
            <consortium name="WormBaseParasite"/>
        </authorList>
    </citation>
    <scope>IDENTIFICATION</scope>
</reference>
<dbReference type="GO" id="GO:0016624">
    <property type="term" value="F:oxidoreductase activity, acting on the aldehyde or oxo group of donors, disulfide as acceptor"/>
    <property type="evidence" value="ECO:0007669"/>
    <property type="project" value="InterPro"/>
</dbReference>
<dbReference type="WBParaSite" id="HPLM_0000126201-mRNA-1">
    <property type="protein sequence ID" value="HPLM_0000126201-mRNA-1"/>
    <property type="gene ID" value="HPLM_0000126201"/>
</dbReference>
<protein>
    <submittedName>
        <fullName evidence="6">OxoGdeHyase_C domain-containing protein</fullName>
    </submittedName>
</protein>
<dbReference type="InterPro" id="IPR031717">
    <property type="entry name" value="ODO-1/KGD_C"/>
</dbReference>
<evidence type="ECO:0000256" key="4">
    <source>
        <dbReference type="ARBA" id="ARBA00023052"/>
    </source>
</evidence>
<name>A0A0N4VVE2_HAEPC</name>
<dbReference type="InterPro" id="IPR011603">
    <property type="entry name" value="2oxoglutarate_DH_E1"/>
</dbReference>
<dbReference type="InterPro" id="IPR042179">
    <property type="entry name" value="KGD_C_sf"/>
</dbReference>
<dbReference type="PANTHER" id="PTHR23152:SF4">
    <property type="entry name" value="2-OXOADIPATE DEHYDROGENASE COMPLEX COMPONENT E1"/>
    <property type="match status" value="1"/>
</dbReference>
<comment type="cofactor">
    <cofactor evidence="1">
        <name>thiamine diphosphate</name>
        <dbReference type="ChEBI" id="CHEBI:58937"/>
    </cofactor>
</comment>